<dbReference type="RefSeq" id="WP_185258727.1">
    <property type="nucleotide sequence ID" value="NZ_AP023368.1"/>
</dbReference>
<name>A0A7I8DL14_9FIRM</name>
<feature type="transmembrane region" description="Helical" evidence="1">
    <location>
        <begin position="32"/>
        <end position="50"/>
    </location>
</feature>
<organism evidence="2 3">
    <name type="scientific">Anaerocolumna chitinilytica</name>
    <dbReference type="NCBI Taxonomy" id="1727145"/>
    <lineage>
        <taxon>Bacteria</taxon>
        <taxon>Bacillati</taxon>
        <taxon>Bacillota</taxon>
        <taxon>Clostridia</taxon>
        <taxon>Lachnospirales</taxon>
        <taxon>Lachnospiraceae</taxon>
        <taxon>Anaerocolumna</taxon>
    </lineage>
</organism>
<keyword evidence="1" id="KW-1133">Transmembrane helix</keyword>
<keyword evidence="1" id="KW-0472">Membrane</keyword>
<dbReference type="EMBL" id="AP023368">
    <property type="protein sequence ID" value="BCJ98397.1"/>
    <property type="molecule type" value="Genomic_DNA"/>
</dbReference>
<feature type="transmembrane region" description="Helical" evidence="1">
    <location>
        <begin position="56"/>
        <end position="75"/>
    </location>
</feature>
<dbReference type="Proteomes" id="UP000515703">
    <property type="component" value="Chromosome"/>
</dbReference>
<evidence type="ECO:0000313" key="2">
    <source>
        <dbReference type="EMBL" id="BCJ98397.1"/>
    </source>
</evidence>
<keyword evidence="3" id="KW-1185">Reference proteome</keyword>
<proteinExistence type="predicted"/>
<reference evidence="2 3" key="1">
    <citation type="submission" date="2020-08" db="EMBL/GenBank/DDBJ databases">
        <title>Draft genome sequencing of an Anaerocolumna strain isolated from anoxic soil subjected to BSD treatment.</title>
        <authorList>
            <person name="Uek A."/>
            <person name="Tonouchi A."/>
        </authorList>
    </citation>
    <scope>NUCLEOTIDE SEQUENCE [LARGE SCALE GENOMIC DNA]</scope>
    <source>
        <strain evidence="2 3">CTTW</strain>
    </source>
</reference>
<evidence type="ECO:0008006" key="4">
    <source>
        <dbReference type="Google" id="ProtNLM"/>
    </source>
</evidence>
<dbReference type="KEGG" id="acht:bsdcttw_14380"/>
<accession>A0A7I8DL14</accession>
<dbReference type="AlphaFoldDB" id="A0A7I8DL14"/>
<reference evidence="2 3" key="2">
    <citation type="submission" date="2020-08" db="EMBL/GenBank/DDBJ databases">
        <authorList>
            <person name="Ueki A."/>
            <person name="Tonouchi A."/>
        </authorList>
    </citation>
    <scope>NUCLEOTIDE SEQUENCE [LARGE SCALE GENOMIC DNA]</scope>
    <source>
        <strain evidence="2 3">CTTW</strain>
    </source>
</reference>
<evidence type="ECO:0000313" key="3">
    <source>
        <dbReference type="Proteomes" id="UP000515703"/>
    </source>
</evidence>
<protein>
    <recommendedName>
        <fullName evidence="4">PrgI family protein</fullName>
    </recommendedName>
</protein>
<gene>
    <name evidence="2" type="ORF">bsdcttw_14380</name>
</gene>
<sequence>MMDEEQNKEGLYIPQGIKTKREYFYGYGKKEFTITLLATFIALAIGFLIYIPFKSIIASVFEVLALPTATVFVIVKNNCNISVADQVKFMLDYARVQKKYFYVYQDEWQ</sequence>
<keyword evidence="1" id="KW-0812">Transmembrane</keyword>
<evidence type="ECO:0000256" key="1">
    <source>
        <dbReference type="SAM" id="Phobius"/>
    </source>
</evidence>